<protein>
    <submittedName>
        <fullName evidence="5">Esterase</fullName>
    </submittedName>
</protein>
<dbReference type="PANTHER" id="PTHR43037:SF1">
    <property type="entry name" value="BLL1128 PROTEIN"/>
    <property type="match status" value="1"/>
</dbReference>
<dbReference type="EMBL" id="SJPL01000001">
    <property type="protein sequence ID" value="TWT71991.1"/>
    <property type="molecule type" value="Genomic_DNA"/>
</dbReference>
<evidence type="ECO:0000313" key="6">
    <source>
        <dbReference type="Proteomes" id="UP000317238"/>
    </source>
</evidence>
<sequence precursor="true">MHHIFDCNQPRLRRSILGSIVVTGMLAVLFAPAASAQDAGRRATQKSEQPQHAIGDQQQASLKTSDGGEIQYLLSVPDDFKGDKMPMMLFLHGRGESNGPLSLVAKWGPPMKAARGDAMPYLLVSPQCPRDDQWRSPTQQQRLVELLDHIIQQHDVDTDRIYLTGLSMGGYGSWTLACGHPDRFAAVVPVCGGGEPEKASALVDVPVWAFHGDQDKAVPFEKSVDMVDAIRQAGGEKIRFTTMEHIGHNCWSATYATPELYDWISRHRLSDRQ</sequence>
<dbReference type="GO" id="GO:0016787">
    <property type="term" value="F:hydrolase activity"/>
    <property type="evidence" value="ECO:0007669"/>
    <property type="project" value="InterPro"/>
</dbReference>
<name>A0A5C5YC16_9PLAN</name>
<dbReference type="Gene3D" id="3.40.50.1820">
    <property type="entry name" value="alpha/beta hydrolase"/>
    <property type="match status" value="1"/>
</dbReference>
<organism evidence="5 6">
    <name type="scientific">Crateriforma conspicua</name>
    <dbReference type="NCBI Taxonomy" id="2527996"/>
    <lineage>
        <taxon>Bacteria</taxon>
        <taxon>Pseudomonadati</taxon>
        <taxon>Planctomycetota</taxon>
        <taxon>Planctomycetia</taxon>
        <taxon>Planctomycetales</taxon>
        <taxon>Planctomycetaceae</taxon>
        <taxon>Crateriforma</taxon>
    </lineage>
</organism>
<dbReference type="RefSeq" id="WP_197203900.1">
    <property type="nucleotide sequence ID" value="NZ_SJPL01000001.1"/>
</dbReference>
<feature type="region of interest" description="Disordered" evidence="2">
    <location>
        <begin position="40"/>
        <end position="63"/>
    </location>
</feature>
<dbReference type="Proteomes" id="UP000317238">
    <property type="component" value="Unassembled WGS sequence"/>
</dbReference>
<feature type="compositionally biased region" description="Polar residues" evidence="2">
    <location>
        <begin position="46"/>
        <end position="63"/>
    </location>
</feature>
<dbReference type="AlphaFoldDB" id="A0A5C5YC16"/>
<comment type="caution">
    <text evidence="5">The sequence shown here is derived from an EMBL/GenBank/DDBJ whole genome shotgun (WGS) entry which is preliminary data.</text>
</comment>
<dbReference type="Pfam" id="PF01738">
    <property type="entry name" value="DLH"/>
    <property type="match status" value="1"/>
</dbReference>
<evidence type="ECO:0000256" key="3">
    <source>
        <dbReference type="SAM" id="SignalP"/>
    </source>
</evidence>
<accession>A0A5C5YC16</accession>
<keyword evidence="6" id="KW-1185">Reference proteome</keyword>
<dbReference type="PANTHER" id="PTHR43037">
    <property type="entry name" value="UNNAMED PRODUCT-RELATED"/>
    <property type="match status" value="1"/>
</dbReference>
<proteinExistence type="predicted"/>
<reference evidence="5 6" key="1">
    <citation type="submission" date="2019-02" db="EMBL/GenBank/DDBJ databases">
        <title>Deep-cultivation of Planctomycetes and their phenomic and genomic characterization uncovers novel biology.</title>
        <authorList>
            <person name="Wiegand S."/>
            <person name="Jogler M."/>
            <person name="Boedeker C."/>
            <person name="Pinto D."/>
            <person name="Vollmers J."/>
            <person name="Rivas-Marin E."/>
            <person name="Kohn T."/>
            <person name="Peeters S.H."/>
            <person name="Heuer A."/>
            <person name="Rast P."/>
            <person name="Oberbeckmann S."/>
            <person name="Bunk B."/>
            <person name="Jeske O."/>
            <person name="Meyerdierks A."/>
            <person name="Storesund J.E."/>
            <person name="Kallscheuer N."/>
            <person name="Luecker S."/>
            <person name="Lage O.M."/>
            <person name="Pohl T."/>
            <person name="Merkel B.J."/>
            <person name="Hornburger P."/>
            <person name="Mueller R.-W."/>
            <person name="Bruemmer F."/>
            <person name="Labrenz M."/>
            <person name="Spormann A.M."/>
            <person name="Op Den Camp H."/>
            <person name="Overmann J."/>
            <person name="Amann R."/>
            <person name="Jetten M.S.M."/>
            <person name="Mascher T."/>
            <person name="Medema M.H."/>
            <person name="Devos D.P."/>
            <person name="Kaster A.-K."/>
            <person name="Ovreas L."/>
            <person name="Rohde M."/>
            <person name="Galperin M.Y."/>
            <person name="Jogler C."/>
        </authorList>
    </citation>
    <scope>NUCLEOTIDE SEQUENCE [LARGE SCALE GENOMIC DNA]</scope>
    <source>
        <strain evidence="5 6">Pan14r</strain>
    </source>
</reference>
<dbReference type="SUPFAM" id="SSF53474">
    <property type="entry name" value="alpha/beta-Hydrolases"/>
    <property type="match status" value="1"/>
</dbReference>
<feature type="signal peptide" evidence="3">
    <location>
        <begin position="1"/>
        <end position="36"/>
    </location>
</feature>
<evidence type="ECO:0000256" key="1">
    <source>
        <dbReference type="ARBA" id="ARBA00022729"/>
    </source>
</evidence>
<evidence type="ECO:0000313" key="5">
    <source>
        <dbReference type="EMBL" id="TWT71991.1"/>
    </source>
</evidence>
<feature type="chain" id="PRO_5022704583" evidence="3">
    <location>
        <begin position="37"/>
        <end position="273"/>
    </location>
</feature>
<keyword evidence="1 3" id="KW-0732">Signal</keyword>
<evidence type="ECO:0000256" key="2">
    <source>
        <dbReference type="SAM" id="MobiDB-lite"/>
    </source>
</evidence>
<dbReference type="InterPro" id="IPR029058">
    <property type="entry name" value="AB_hydrolase_fold"/>
</dbReference>
<dbReference type="InterPro" id="IPR050955">
    <property type="entry name" value="Plant_Biomass_Hydrol_Est"/>
</dbReference>
<gene>
    <name evidence="5" type="ORF">Pan14r_43080</name>
</gene>
<evidence type="ECO:0000259" key="4">
    <source>
        <dbReference type="Pfam" id="PF01738"/>
    </source>
</evidence>
<feature type="domain" description="Dienelactone hydrolase" evidence="4">
    <location>
        <begin position="143"/>
        <end position="234"/>
    </location>
</feature>
<dbReference type="InterPro" id="IPR002925">
    <property type="entry name" value="Dienelactn_hydro"/>
</dbReference>